<feature type="compositionally biased region" description="Low complexity" evidence="1">
    <location>
        <begin position="159"/>
        <end position="178"/>
    </location>
</feature>
<proteinExistence type="predicted"/>
<feature type="domain" description="HTH merR-type" evidence="2">
    <location>
        <begin position="11"/>
        <end position="79"/>
    </location>
</feature>
<dbReference type="InterPro" id="IPR009061">
    <property type="entry name" value="DNA-bd_dom_put_sf"/>
</dbReference>
<dbReference type="RefSeq" id="WP_245656964.1">
    <property type="nucleotide sequence ID" value="NZ_FNFV01000002.1"/>
</dbReference>
<evidence type="ECO:0000259" key="2">
    <source>
        <dbReference type="PROSITE" id="PS50937"/>
    </source>
</evidence>
<dbReference type="InterPro" id="IPR000551">
    <property type="entry name" value="MerR-type_HTH_dom"/>
</dbReference>
<reference evidence="4" key="1">
    <citation type="submission" date="2016-10" db="EMBL/GenBank/DDBJ databases">
        <authorList>
            <person name="Varghese N."/>
            <person name="Submissions S."/>
        </authorList>
    </citation>
    <scope>NUCLEOTIDE SEQUENCE [LARGE SCALE GENOMIC DNA]</scope>
    <source>
        <strain evidence="4">CGMCC 1.10789</strain>
    </source>
</reference>
<dbReference type="Gene3D" id="1.10.1660.10">
    <property type="match status" value="1"/>
</dbReference>
<keyword evidence="4" id="KW-1185">Reference proteome</keyword>
<sequence>MERKSPEAFRTISEVAEWLGTPTHVLRFWESRFAQVKPVKRAGGRRYYRPSDMMLLGGIKRLLHEEGMTIRGVQKLLREKGVKHVASLSPPLEPDLVLTIEATTRGGEDAREAPFAEVEEQIAERPPATVVDIETARGGRDAGERGEDRGDGSDEEEAPASAPYPFARPRAPFAKPPALQDEARSQPETAAPPQGEPAGATPPQPEESETLPDTAAPAGEEQGGEQPPSTPESSAPEPSAPEPFSPEPAASEAAAAEPAGGEESPGARETAQAPMRRDEPARRPAAARPALADPMAFDAVMDALREGARPDPAAIAPILSRLEALRASFEASSAPAAKGPES</sequence>
<dbReference type="EMBL" id="FNFV01000002">
    <property type="protein sequence ID" value="SDK37497.1"/>
    <property type="molecule type" value="Genomic_DNA"/>
</dbReference>
<protein>
    <submittedName>
        <fullName evidence="3">MerR HTH family regulatory protein</fullName>
    </submittedName>
</protein>
<feature type="compositionally biased region" description="Low complexity" evidence="1">
    <location>
        <begin position="283"/>
        <end position="294"/>
    </location>
</feature>
<evidence type="ECO:0000313" key="4">
    <source>
        <dbReference type="Proteomes" id="UP000199328"/>
    </source>
</evidence>
<feature type="compositionally biased region" description="Basic and acidic residues" evidence="1">
    <location>
        <begin position="134"/>
        <end position="152"/>
    </location>
</feature>
<dbReference type="Pfam" id="PF13411">
    <property type="entry name" value="MerR_1"/>
    <property type="match status" value="1"/>
</dbReference>
<dbReference type="SUPFAM" id="SSF46955">
    <property type="entry name" value="Putative DNA-binding domain"/>
    <property type="match status" value="1"/>
</dbReference>
<feature type="region of interest" description="Disordered" evidence="1">
    <location>
        <begin position="117"/>
        <end position="294"/>
    </location>
</feature>
<organism evidence="3 4">
    <name type="scientific">Meinhardsimonia xiamenensis</name>
    <dbReference type="NCBI Taxonomy" id="990712"/>
    <lineage>
        <taxon>Bacteria</taxon>
        <taxon>Pseudomonadati</taxon>
        <taxon>Pseudomonadota</taxon>
        <taxon>Alphaproteobacteria</taxon>
        <taxon>Rhodobacterales</taxon>
        <taxon>Paracoccaceae</taxon>
        <taxon>Meinhardsimonia</taxon>
    </lineage>
</organism>
<evidence type="ECO:0000313" key="3">
    <source>
        <dbReference type="EMBL" id="SDK37497.1"/>
    </source>
</evidence>
<evidence type="ECO:0000256" key="1">
    <source>
        <dbReference type="SAM" id="MobiDB-lite"/>
    </source>
</evidence>
<dbReference type="STRING" id="990712.SAMN05216257_102505"/>
<dbReference type="CDD" id="cd04765">
    <property type="entry name" value="HTH_MlrA-like_sg2"/>
    <property type="match status" value="1"/>
</dbReference>
<dbReference type="GO" id="GO:0003677">
    <property type="term" value="F:DNA binding"/>
    <property type="evidence" value="ECO:0007669"/>
    <property type="project" value="InterPro"/>
</dbReference>
<dbReference type="GO" id="GO:0006355">
    <property type="term" value="P:regulation of DNA-templated transcription"/>
    <property type="evidence" value="ECO:0007669"/>
    <property type="project" value="InterPro"/>
</dbReference>
<name>A0A1G9BDE9_9RHOB</name>
<dbReference type="SMART" id="SM00422">
    <property type="entry name" value="HTH_MERR"/>
    <property type="match status" value="1"/>
</dbReference>
<gene>
    <name evidence="3" type="ORF">SAMN05216257_102505</name>
</gene>
<feature type="compositionally biased region" description="Low complexity" evidence="1">
    <location>
        <begin position="247"/>
        <end position="264"/>
    </location>
</feature>
<accession>A0A1G9BDE9</accession>
<dbReference type="AlphaFoldDB" id="A0A1G9BDE9"/>
<dbReference type="Proteomes" id="UP000199328">
    <property type="component" value="Unassembled WGS sequence"/>
</dbReference>
<dbReference type="PROSITE" id="PS50937">
    <property type="entry name" value="HTH_MERR_2"/>
    <property type="match status" value="1"/>
</dbReference>